<dbReference type="GO" id="GO:0035091">
    <property type="term" value="F:phosphatidylinositol binding"/>
    <property type="evidence" value="ECO:0007669"/>
    <property type="project" value="InterPro"/>
</dbReference>
<organism evidence="2 3">
    <name type="scientific">Achlya hypogyna</name>
    <name type="common">Oomycete</name>
    <name type="synonym">Protoachlya hypogyna</name>
    <dbReference type="NCBI Taxonomy" id="1202772"/>
    <lineage>
        <taxon>Eukaryota</taxon>
        <taxon>Sar</taxon>
        <taxon>Stramenopiles</taxon>
        <taxon>Oomycota</taxon>
        <taxon>Saprolegniomycetes</taxon>
        <taxon>Saprolegniales</taxon>
        <taxon>Achlyaceae</taxon>
        <taxon>Achlya</taxon>
    </lineage>
</organism>
<gene>
    <name evidence="2" type="ORF">ACHHYP_06174</name>
</gene>
<dbReference type="InterPro" id="IPR036871">
    <property type="entry name" value="PX_dom_sf"/>
</dbReference>
<dbReference type="Proteomes" id="UP000243579">
    <property type="component" value="Unassembled WGS sequence"/>
</dbReference>
<evidence type="ECO:0000313" key="3">
    <source>
        <dbReference type="Proteomes" id="UP000243579"/>
    </source>
</evidence>
<comment type="caution">
    <text evidence="2">The sequence shown here is derived from an EMBL/GenBank/DDBJ whole genome shotgun (WGS) entry which is preliminary data.</text>
</comment>
<sequence length="256" mass="28536">MTDVGRDILYQLEIMTAGAGLVHAWVEYDALRRLARSLSDRQLPAVPAHVIGGAPDRTIRTLDTFLAAALVDPCSNWRLSLDAHRVLHKYRHDVVFVREPPCRPSAASESPVVTLQAPAMTELPLVSLRIAGSRVVDGRFAVYLIAVATAAGETLVVWHRFRALRAFAMALRRAHPRECHQLPPLPPRVLFGRLGAARIASRAAQFDAFLHALVQLETLSWAWDIDDRTRVARRPAQTHCIVLRRGLTPDNLENSY</sequence>
<dbReference type="Pfam" id="PF00787">
    <property type="entry name" value="PX"/>
    <property type="match status" value="1"/>
</dbReference>
<evidence type="ECO:0000259" key="1">
    <source>
        <dbReference type="PROSITE" id="PS50195"/>
    </source>
</evidence>
<proteinExistence type="predicted"/>
<dbReference type="SUPFAM" id="SSF64268">
    <property type="entry name" value="PX domain"/>
    <property type="match status" value="1"/>
</dbReference>
<keyword evidence="3" id="KW-1185">Reference proteome</keyword>
<evidence type="ECO:0000313" key="2">
    <source>
        <dbReference type="EMBL" id="OQR89622.1"/>
    </source>
</evidence>
<dbReference type="InterPro" id="IPR001683">
    <property type="entry name" value="PX_dom"/>
</dbReference>
<reference evidence="2 3" key="1">
    <citation type="journal article" date="2014" name="Genome Biol. Evol.">
        <title>The secreted proteins of Achlya hypogyna and Thraustotheca clavata identify the ancestral oomycete secretome and reveal gene acquisitions by horizontal gene transfer.</title>
        <authorList>
            <person name="Misner I."/>
            <person name="Blouin N."/>
            <person name="Leonard G."/>
            <person name="Richards T.A."/>
            <person name="Lane C.E."/>
        </authorList>
    </citation>
    <scope>NUCLEOTIDE SEQUENCE [LARGE SCALE GENOMIC DNA]</scope>
    <source>
        <strain evidence="2 3">ATCC 48635</strain>
    </source>
</reference>
<protein>
    <recommendedName>
        <fullName evidence="1">PX domain-containing protein</fullName>
    </recommendedName>
</protein>
<feature type="domain" description="PX" evidence="1">
    <location>
        <begin position="121"/>
        <end position="256"/>
    </location>
</feature>
<dbReference type="Gene3D" id="3.30.1520.10">
    <property type="entry name" value="Phox-like domain"/>
    <property type="match status" value="1"/>
</dbReference>
<dbReference type="EMBL" id="JNBR01000775">
    <property type="protein sequence ID" value="OQR89622.1"/>
    <property type="molecule type" value="Genomic_DNA"/>
</dbReference>
<accession>A0A1V9YV66</accession>
<dbReference type="AlphaFoldDB" id="A0A1V9YV66"/>
<dbReference type="PROSITE" id="PS50195">
    <property type="entry name" value="PX"/>
    <property type="match status" value="1"/>
</dbReference>
<dbReference type="CDD" id="cd06093">
    <property type="entry name" value="PX_domain"/>
    <property type="match status" value="1"/>
</dbReference>
<name>A0A1V9YV66_ACHHY</name>